<dbReference type="Gene3D" id="6.10.250.2560">
    <property type="match status" value="1"/>
</dbReference>
<dbReference type="CDD" id="cd16981">
    <property type="entry name" value="CID_RPRD_like"/>
    <property type="match status" value="1"/>
</dbReference>
<feature type="compositionally biased region" description="Acidic residues" evidence="6">
    <location>
        <begin position="289"/>
        <end position="299"/>
    </location>
</feature>
<reference evidence="8" key="2">
    <citation type="submission" date="2022-06" db="UniProtKB">
        <authorList>
            <consortium name="EnsemblMetazoa"/>
        </authorList>
    </citation>
    <scope>IDENTIFICATION</scope>
    <source>
        <strain evidence="8">p50T (Dazao)</strain>
    </source>
</reference>
<keyword evidence="2" id="KW-0597">Phosphoprotein</keyword>
<dbReference type="EnsemblMetazoa" id="XM_038021168.1">
    <property type="protein sequence ID" value="XP_037877096.1"/>
    <property type="gene ID" value="LOC101746825"/>
</dbReference>
<evidence type="ECO:0000256" key="2">
    <source>
        <dbReference type="ARBA" id="ARBA00022553"/>
    </source>
</evidence>
<evidence type="ECO:0000313" key="8">
    <source>
        <dbReference type="EnsemblMetazoa" id="XP_037877096.1"/>
    </source>
</evidence>
<dbReference type="FunFam" id="1.25.40.90:FF:000020">
    <property type="entry name" value="regulation of nuclear pre-mRNA domain-containing protein 2 isoform X1"/>
    <property type="match status" value="1"/>
</dbReference>
<evidence type="ECO:0000256" key="4">
    <source>
        <dbReference type="ARBA" id="ARBA00062892"/>
    </source>
</evidence>
<feature type="domain" description="CID" evidence="7">
    <location>
        <begin position="4"/>
        <end position="133"/>
    </location>
</feature>
<name>A0A8R2M860_BOMMO</name>
<dbReference type="InterPro" id="IPR008942">
    <property type="entry name" value="ENTH_VHS"/>
</dbReference>
<dbReference type="Proteomes" id="UP000005204">
    <property type="component" value="Unassembled WGS sequence"/>
</dbReference>
<feature type="region of interest" description="Disordered" evidence="6">
    <location>
        <begin position="267"/>
        <end position="299"/>
    </location>
</feature>
<evidence type="ECO:0000256" key="6">
    <source>
        <dbReference type="SAM" id="MobiDB-lite"/>
    </source>
</evidence>
<keyword evidence="1" id="KW-0488">Methylation</keyword>
<comment type="subunit">
    <text evidence="4">Associates with the RNA polymerase II complex.</text>
</comment>
<keyword evidence="9" id="KW-1185">Reference proteome</keyword>
<proteinExistence type="predicted"/>
<dbReference type="InterPro" id="IPR006569">
    <property type="entry name" value="CID_dom"/>
</dbReference>
<keyword evidence="3" id="KW-0007">Acetylation</keyword>
<dbReference type="PANTHER" id="PTHR12460">
    <property type="entry name" value="CYCLIN-DEPENDENT KINASE INHIBITOR-RELATED PROTEIN"/>
    <property type="match status" value="1"/>
</dbReference>
<evidence type="ECO:0000313" key="9">
    <source>
        <dbReference type="Proteomes" id="UP000005204"/>
    </source>
</evidence>
<evidence type="ECO:0000256" key="5">
    <source>
        <dbReference type="ARBA" id="ARBA00067342"/>
    </source>
</evidence>
<evidence type="ECO:0000256" key="3">
    <source>
        <dbReference type="ARBA" id="ARBA00022990"/>
    </source>
</evidence>
<dbReference type="Pfam" id="PF04818">
    <property type="entry name" value="CID"/>
    <property type="match status" value="1"/>
</dbReference>
<dbReference type="GO" id="GO:0000993">
    <property type="term" value="F:RNA polymerase II complex binding"/>
    <property type="evidence" value="ECO:0007669"/>
    <property type="project" value="TreeGrafter"/>
</dbReference>
<feature type="region of interest" description="Disordered" evidence="6">
    <location>
        <begin position="384"/>
        <end position="403"/>
    </location>
</feature>
<dbReference type="Gene3D" id="1.25.40.90">
    <property type="match status" value="1"/>
</dbReference>
<protein>
    <recommendedName>
        <fullName evidence="5">Regulation of nuclear pre-mRNA domain-containing protein 2</fullName>
    </recommendedName>
</protein>
<dbReference type="RefSeq" id="XP_037877096.1">
    <property type="nucleotide sequence ID" value="XM_038021168.2"/>
</dbReference>
<dbReference type="PROSITE" id="PS51391">
    <property type="entry name" value="CID"/>
    <property type="match status" value="1"/>
</dbReference>
<evidence type="ECO:0000259" key="7">
    <source>
        <dbReference type="PROSITE" id="PS51391"/>
    </source>
</evidence>
<dbReference type="SMART" id="SM00582">
    <property type="entry name" value="RPR"/>
    <property type="match status" value="1"/>
</dbReference>
<dbReference type="PANTHER" id="PTHR12460:SF40">
    <property type="entry name" value="REGULATION OF NUCLEAR PRE-MRNA DOMAIN-CONTAINING PROTEIN 2"/>
    <property type="match status" value="1"/>
</dbReference>
<dbReference type="KEGG" id="bmor:101746825"/>
<accession>A0A8R2M860</accession>
<reference evidence="9" key="1">
    <citation type="journal article" date="2008" name="Insect Biochem. Mol. Biol.">
        <title>The genome of a lepidopteran model insect, the silkworm Bombyx mori.</title>
        <authorList>
            <consortium name="International Silkworm Genome Consortium"/>
        </authorList>
    </citation>
    <scope>NUCLEOTIDE SEQUENCE [LARGE SCALE GENOMIC DNA]</scope>
    <source>
        <strain evidence="9">p50T</strain>
    </source>
</reference>
<dbReference type="SUPFAM" id="SSF48464">
    <property type="entry name" value="ENTH/VHS domain"/>
    <property type="match status" value="1"/>
</dbReference>
<organism evidence="8 9">
    <name type="scientific">Bombyx mori</name>
    <name type="common">Silk moth</name>
    <dbReference type="NCBI Taxonomy" id="7091"/>
    <lineage>
        <taxon>Eukaryota</taxon>
        <taxon>Metazoa</taxon>
        <taxon>Ecdysozoa</taxon>
        <taxon>Arthropoda</taxon>
        <taxon>Hexapoda</taxon>
        <taxon>Insecta</taxon>
        <taxon>Pterygota</taxon>
        <taxon>Neoptera</taxon>
        <taxon>Endopterygota</taxon>
        <taxon>Lepidoptera</taxon>
        <taxon>Glossata</taxon>
        <taxon>Ditrysia</taxon>
        <taxon>Bombycoidea</taxon>
        <taxon>Bombycidae</taxon>
        <taxon>Bombycinae</taxon>
        <taxon>Bombyx</taxon>
    </lineage>
</organism>
<dbReference type="AlphaFoldDB" id="A0A8R2M860"/>
<evidence type="ECO:0000256" key="1">
    <source>
        <dbReference type="ARBA" id="ARBA00022481"/>
    </source>
</evidence>
<sequence length="786" mass="87736">MGETEDFNTLAFEKRLMQLKDTQESIQSLSSWCLKQRTHHKKIVSSWLNVLKRVKIEQRLVLFYLANDVVQYSKRKGYDFVESWGLYLQKATPLVRDEKVRPKILRIFKIWEQRSVYDDEFLSDLTGLLSAGAIKKSDDDALDFQPQQLVNKIKQCTVLEADTDMRLKSIHENQLPLSDIDALSANLKERCLKDNVDKEVTEGIACVERYTQALQREIVARETLLALLTSATQYYSTQRGEVKVVAYAYKNFGARVRALKRKLDELIPNLPSSAPSPPPRDEDVPSPGPDEDLDLPVPDVSEEASDDLAYNIDQSFNTTLGPDGSLYNLGLTSFLTSDNPMAIFNESNEDYNSTNKIEVINSRPTDKPDFNINDFLKNLIPNDNTVTSDNNSVGSGTLSQKSQDALPGLDLLTPESNGNPPPPTSFYGTINDEPEASYIPEVTSPWEGNSWNVAAITSIPPPPVIIDTPESPPHHQARGIPFAPVIATEAPPVSDVDHRGILPPPPPPPVLSMLGHIEDVDHRLLPTLSNPPPPVAPPATRHPILHQDVDHRNLISLTHQLAAPLPNSAHVGDQDYRVPVMVQPTDIVESVDMDLSEDEDPQTMYGSQQQNPAEHSRRHVFNNNKVLVGGEGGPSRGDLPLGPPRPPPEPDRLAVRPVSAPLPPNPALNPPAMAIAPMTAPANRMVNPFDAMPPSLKKFAESRTRMETEGNYEEYGANERNYRSEEDFEEYANEGEWCGPPSRFMSPRFPRAWRPRAGFRGSGFGPWPRPGPRPNRWMGPRPQRFW</sequence>
<dbReference type="GeneID" id="101746825"/>
<feature type="region of interest" description="Disordered" evidence="6">
    <location>
        <begin position="595"/>
        <end position="653"/>
    </location>
</feature>
<feature type="compositionally biased region" description="Low complexity" evidence="6">
    <location>
        <begin position="774"/>
        <end position="786"/>
    </location>
</feature>
<dbReference type="GO" id="GO:0031124">
    <property type="term" value="P:mRNA 3'-end processing"/>
    <property type="evidence" value="ECO:0007669"/>
    <property type="project" value="TreeGrafter"/>
</dbReference>
<feature type="compositionally biased region" description="Polar residues" evidence="6">
    <location>
        <begin position="604"/>
        <end position="613"/>
    </location>
</feature>
<feature type="region of interest" description="Disordered" evidence="6">
    <location>
        <begin position="758"/>
        <end position="786"/>
    </location>
</feature>